<dbReference type="GO" id="GO:0016755">
    <property type="term" value="F:aminoacyltransferase activity"/>
    <property type="evidence" value="ECO:0007669"/>
    <property type="project" value="InterPro"/>
</dbReference>
<protein>
    <recommendedName>
        <fullName evidence="9">Methicillin resistance protein</fullName>
    </recommendedName>
</protein>
<keyword evidence="5" id="KW-0012">Acyltransferase</keyword>
<dbReference type="PANTHER" id="PTHR36174">
    <property type="entry name" value="LIPID II:GLYCINE GLYCYLTRANSFERASE"/>
    <property type="match status" value="1"/>
</dbReference>
<dbReference type="Proteomes" id="UP000229749">
    <property type="component" value="Unassembled WGS sequence"/>
</dbReference>
<dbReference type="PANTHER" id="PTHR36174:SF1">
    <property type="entry name" value="LIPID II:GLYCINE GLYCYLTRANSFERASE"/>
    <property type="match status" value="1"/>
</dbReference>
<evidence type="ECO:0008006" key="9">
    <source>
        <dbReference type="Google" id="ProtNLM"/>
    </source>
</evidence>
<gene>
    <name evidence="7" type="ORF">CO172_01110</name>
</gene>
<dbReference type="InterPro" id="IPR016181">
    <property type="entry name" value="Acyl_CoA_acyltransferase"/>
</dbReference>
<sequence>MYIQEIQELETWENFVKTHGPRSGSFLHAWDWGQFQISVGKQVKRLGFYQNDELIGIIQVIKFLLPFKQYYFFCPRGPIFSSELLENKELFKNVMQQIQEKLGGLFFRFECTQTNLIEAKHKHIHKTLDIHPHTTLLLNLHNQEEFIRSQMHPKTRYNISLARRRGVTVKFQVVRFEEAWPLFEQTAKRDNFRLHESMYYKKMLTQLDGGDKNGPCVFLAVSIYEDKIVATNIMVDYHGVRTYLHGASSYSNRSLMAPYLLHFELIKDGKEKGMHSYDWWGIAPLESGSDHPWAGITRFKKGFGGEIVSYPGTYDFVFDEKMYYLYNLLRKLRRNF</sequence>
<evidence type="ECO:0000313" key="7">
    <source>
        <dbReference type="EMBL" id="PJA47489.1"/>
    </source>
</evidence>
<dbReference type="InterPro" id="IPR050644">
    <property type="entry name" value="PG_Glycine_Bridge_Synth"/>
</dbReference>
<dbReference type="EMBL" id="PFWS01000017">
    <property type="protein sequence ID" value="PJA47489.1"/>
    <property type="molecule type" value="Genomic_DNA"/>
</dbReference>
<evidence type="ECO:0000256" key="3">
    <source>
        <dbReference type="ARBA" id="ARBA00022960"/>
    </source>
</evidence>
<keyword evidence="3" id="KW-0133">Cell shape</keyword>
<name>A0A2M7XI11_9BACT</name>
<dbReference type="SUPFAM" id="SSF55729">
    <property type="entry name" value="Acyl-CoA N-acyltransferases (Nat)"/>
    <property type="match status" value="2"/>
</dbReference>
<dbReference type="Pfam" id="PF02388">
    <property type="entry name" value="FemAB"/>
    <property type="match status" value="2"/>
</dbReference>
<evidence type="ECO:0000256" key="4">
    <source>
        <dbReference type="ARBA" id="ARBA00022984"/>
    </source>
</evidence>
<dbReference type="InterPro" id="IPR003447">
    <property type="entry name" value="FEMABX"/>
</dbReference>
<accession>A0A2M7XI11</accession>
<proteinExistence type="inferred from homology"/>
<dbReference type="GO" id="GO:0071555">
    <property type="term" value="P:cell wall organization"/>
    <property type="evidence" value="ECO:0007669"/>
    <property type="project" value="UniProtKB-KW"/>
</dbReference>
<reference evidence="8" key="1">
    <citation type="submission" date="2017-09" db="EMBL/GenBank/DDBJ databases">
        <title>Depth-based differentiation of microbial function through sediment-hosted aquifers and enrichment of novel symbionts in the deep terrestrial subsurface.</title>
        <authorList>
            <person name="Probst A.J."/>
            <person name="Ladd B."/>
            <person name="Jarett J.K."/>
            <person name="Geller-Mcgrath D.E."/>
            <person name="Sieber C.M.K."/>
            <person name="Emerson J.B."/>
            <person name="Anantharaman K."/>
            <person name="Thomas B.C."/>
            <person name="Malmstrom R."/>
            <person name="Stieglmeier M."/>
            <person name="Klingl A."/>
            <person name="Woyke T."/>
            <person name="Ryan C.M."/>
            <person name="Banfield J.F."/>
        </authorList>
    </citation>
    <scope>NUCLEOTIDE SEQUENCE [LARGE SCALE GENOMIC DNA]</scope>
</reference>
<comment type="caution">
    <text evidence="7">The sequence shown here is derived from an EMBL/GenBank/DDBJ whole genome shotgun (WGS) entry which is preliminary data.</text>
</comment>
<keyword evidence="2" id="KW-0808">Transferase</keyword>
<keyword evidence="6" id="KW-0961">Cell wall biogenesis/degradation</keyword>
<evidence type="ECO:0000256" key="2">
    <source>
        <dbReference type="ARBA" id="ARBA00022679"/>
    </source>
</evidence>
<evidence type="ECO:0000256" key="6">
    <source>
        <dbReference type="ARBA" id="ARBA00023316"/>
    </source>
</evidence>
<evidence type="ECO:0000256" key="1">
    <source>
        <dbReference type="ARBA" id="ARBA00009943"/>
    </source>
</evidence>
<dbReference type="GO" id="GO:0008360">
    <property type="term" value="P:regulation of cell shape"/>
    <property type="evidence" value="ECO:0007669"/>
    <property type="project" value="UniProtKB-KW"/>
</dbReference>
<dbReference type="Gene3D" id="3.40.630.30">
    <property type="match status" value="2"/>
</dbReference>
<evidence type="ECO:0000313" key="8">
    <source>
        <dbReference type="Proteomes" id="UP000229749"/>
    </source>
</evidence>
<dbReference type="PROSITE" id="PS51191">
    <property type="entry name" value="FEMABX"/>
    <property type="match status" value="1"/>
</dbReference>
<evidence type="ECO:0000256" key="5">
    <source>
        <dbReference type="ARBA" id="ARBA00023315"/>
    </source>
</evidence>
<organism evidence="7 8">
    <name type="scientific">Candidatus Uhrbacteria bacterium CG_4_9_14_3_um_filter_36_7</name>
    <dbReference type="NCBI Taxonomy" id="1975033"/>
    <lineage>
        <taxon>Bacteria</taxon>
        <taxon>Candidatus Uhriibacteriota</taxon>
    </lineage>
</organism>
<dbReference type="GO" id="GO:0009252">
    <property type="term" value="P:peptidoglycan biosynthetic process"/>
    <property type="evidence" value="ECO:0007669"/>
    <property type="project" value="UniProtKB-KW"/>
</dbReference>
<comment type="similarity">
    <text evidence="1">Belongs to the FemABX family.</text>
</comment>
<keyword evidence="4" id="KW-0573">Peptidoglycan synthesis</keyword>
<dbReference type="AlphaFoldDB" id="A0A2M7XI11"/>